<keyword evidence="1" id="KW-0732">Signal</keyword>
<dbReference type="EMBL" id="CP067018">
    <property type="protein sequence ID" value="QQN57655.1"/>
    <property type="molecule type" value="Genomic_DNA"/>
</dbReference>
<dbReference type="GeneID" id="93131972"/>
<evidence type="ECO:0000313" key="3">
    <source>
        <dbReference type="Proteomes" id="UP000595426"/>
    </source>
</evidence>
<accession>A0A7T7ZXK0</accession>
<feature type="signal peptide" evidence="1">
    <location>
        <begin position="1"/>
        <end position="20"/>
    </location>
</feature>
<dbReference type="Proteomes" id="UP000595426">
    <property type="component" value="Chromosome"/>
</dbReference>
<evidence type="ECO:0000313" key="2">
    <source>
        <dbReference type="EMBL" id="QQN57655.1"/>
    </source>
</evidence>
<dbReference type="RefSeq" id="WP_034869711.1">
    <property type="nucleotide sequence ID" value="NZ_CBCSDR010000003.1"/>
</dbReference>
<organism evidence="2 3">
    <name type="scientific">Elizabethkingia bruuniana</name>
    <dbReference type="NCBI Taxonomy" id="1756149"/>
    <lineage>
        <taxon>Bacteria</taxon>
        <taxon>Pseudomonadati</taxon>
        <taxon>Bacteroidota</taxon>
        <taxon>Flavobacteriia</taxon>
        <taxon>Flavobacteriales</taxon>
        <taxon>Weeksellaceae</taxon>
        <taxon>Elizabethkingia</taxon>
    </lineage>
</organism>
<keyword evidence="3" id="KW-1185">Reference proteome</keyword>
<proteinExistence type="predicted"/>
<dbReference type="OrthoDB" id="9985314at2"/>
<feature type="chain" id="PRO_5032719089" evidence="1">
    <location>
        <begin position="21"/>
        <end position="89"/>
    </location>
</feature>
<sequence>MKKLLLIAAIGVATLMSATAASTTKIKCFEIISESGFAAYDTADKGTCFVYGTYITDTNTGVTVFKVASIATQATVITPPCTGEGSYLV</sequence>
<name>A0A7T7ZXK0_9FLAO</name>
<evidence type="ECO:0000256" key="1">
    <source>
        <dbReference type="SAM" id="SignalP"/>
    </source>
</evidence>
<dbReference type="KEGG" id="egm:AYC65_03610"/>
<gene>
    <name evidence="2" type="ORF">I6H88_14540</name>
</gene>
<protein>
    <submittedName>
        <fullName evidence="2">Uncharacterized protein</fullName>
    </submittedName>
</protein>
<reference evidence="2 3" key="1">
    <citation type="submission" date="2020-12" db="EMBL/GenBank/DDBJ databases">
        <title>FDA dAtabase for Regulatory Grade micrObial Sequences (FDA-ARGOS): Supporting development and validation of Infectious Disease Dx tests.</title>
        <authorList>
            <person name="Kerrigan L."/>
            <person name="Long C."/>
            <person name="Tallon L."/>
            <person name="Sadzewicz L."/>
            <person name="Zhao X."/>
            <person name="Boylan J."/>
            <person name="Ott S."/>
            <person name="Bowen H."/>
            <person name="Vavikolanu K."/>
            <person name="Mehta A."/>
            <person name="Aluvathingal J."/>
            <person name="Nadendla S."/>
            <person name="Yan Y."/>
            <person name="Sichtig H."/>
        </authorList>
    </citation>
    <scope>NUCLEOTIDE SEQUENCE [LARGE SCALE GENOMIC DNA]</scope>
    <source>
        <strain evidence="2 3">FDAARGOS_1031</strain>
    </source>
</reference>
<dbReference type="AlphaFoldDB" id="A0A7T7ZXK0"/>